<dbReference type="RefSeq" id="WP_085791840.1">
    <property type="nucleotide sequence ID" value="NZ_FWFK01000003.1"/>
</dbReference>
<dbReference type="Gene3D" id="2.30.30.240">
    <property type="entry name" value="PRC-barrel domain"/>
    <property type="match status" value="1"/>
</dbReference>
<dbReference type="OrthoDB" id="6158291at2"/>
<keyword evidence="5" id="KW-1185">Reference proteome</keyword>
<feature type="chain" id="PRO_5011987510" evidence="2">
    <location>
        <begin position="22"/>
        <end position="180"/>
    </location>
</feature>
<organism evidence="4 5">
    <name type="scientific">Roseivivax jejudonensis</name>
    <dbReference type="NCBI Taxonomy" id="1529041"/>
    <lineage>
        <taxon>Bacteria</taxon>
        <taxon>Pseudomonadati</taxon>
        <taxon>Pseudomonadota</taxon>
        <taxon>Alphaproteobacteria</taxon>
        <taxon>Rhodobacterales</taxon>
        <taxon>Roseobacteraceae</taxon>
        <taxon>Roseivivax</taxon>
    </lineage>
</organism>
<dbReference type="Proteomes" id="UP000193570">
    <property type="component" value="Unassembled WGS sequence"/>
</dbReference>
<dbReference type="EMBL" id="FWFK01000003">
    <property type="protein sequence ID" value="SLN43389.1"/>
    <property type="molecule type" value="Genomic_DNA"/>
</dbReference>
<feature type="compositionally biased region" description="Low complexity" evidence="1">
    <location>
        <begin position="49"/>
        <end position="70"/>
    </location>
</feature>
<proteinExistence type="predicted"/>
<accession>A0A1X6Z7Q8</accession>
<feature type="signal peptide" evidence="2">
    <location>
        <begin position="1"/>
        <end position="21"/>
    </location>
</feature>
<name>A0A1X6Z7Q8_9RHOB</name>
<evidence type="ECO:0000313" key="4">
    <source>
        <dbReference type="EMBL" id="SLN43389.1"/>
    </source>
</evidence>
<dbReference type="AlphaFoldDB" id="A0A1X6Z7Q8"/>
<dbReference type="SUPFAM" id="SSF50346">
    <property type="entry name" value="PRC-barrel domain"/>
    <property type="match status" value="1"/>
</dbReference>
<evidence type="ECO:0000256" key="2">
    <source>
        <dbReference type="SAM" id="SignalP"/>
    </source>
</evidence>
<gene>
    <name evidence="4" type="ORF">ROJ8625_02149</name>
</gene>
<sequence>MKHLLTTTAALLVAATPAAFADQHNSEQNAASDGGSMQDTQNAATNSQDGSDMSDTDMASDSGSGSDAQGQMIRASDITGAEIYTTNEAQDEGWDPDFTYDAVGGDWNQIGTISDVVFDTSGNLSGFVAEIGGFLDIGDKDILIQLDDVNLVESDDYAFVTRLNEEDLESMDSFTQDYMN</sequence>
<feature type="domain" description="PRC-barrel" evidence="3">
    <location>
        <begin position="106"/>
        <end position="153"/>
    </location>
</feature>
<feature type="compositionally biased region" description="Polar residues" evidence="1">
    <location>
        <begin position="26"/>
        <end position="48"/>
    </location>
</feature>
<feature type="region of interest" description="Disordered" evidence="1">
    <location>
        <begin position="24"/>
        <end position="70"/>
    </location>
</feature>
<evidence type="ECO:0000256" key="1">
    <source>
        <dbReference type="SAM" id="MobiDB-lite"/>
    </source>
</evidence>
<protein>
    <submittedName>
        <fullName evidence="4">PRC-barrel domain protein</fullName>
    </submittedName>
</protein>
<dbReference type="Pfam" id="PF05239">
    <property type="entry name" value="PRC"/>
    <property type="match status" value="1"/>
</dbReference>
<dbReference type="InterPro" id="IPR011033">
    <property type="entry name" value="PRC_barrel-like_sf"/>
</dbReference>
<keyword evidence="2" id="KW-0732">Signal</keyword>
<evidence type="ECO:0000313" key="5">
    <source>
        <dbReference type="Proteomes" id="UP000193570"/>
    </source>
</evidence>
<reference evidence="4 5" key="1">
    <citation type="submission" date="2017-03" db="EMBL/GenBank/DDBJ databases">
        <authorList>
            <person name="Afonso C.L."/>
            <person name="Miller P.J."/>
            <person name="Scott M.A."/>
            <person name="Spackman E."/>
            <person name="Goraichik I."/>
            <person name="Dimitrov K.M."/>
            <person name="Suarez D.L."/>
            <person name="Swayne D.E."/>
        </authorList>
    </citation>
    <scope>NUCLEOTIDE SEQUENCE [LARGE SCALE GENOMIC DNA]</scope>
    <source>
        <strain evidence="4 5">CECT 8625</strain>
    </source>
</reference>
<evidence type="ECO:0000259" key="3">
    <source>
        <dbReference type="Pfam" id="PF05239"/>
    </source>
</evidence>
<dbReference type="InterPro" id="IPR027275">
    <property type="entry name" value="PRC-brl_dom"/>
</dbReference>